<accession>A0A518H1D1</accession>
<name>A0A518H1D1_9BACT</name>
<gene>
    <name evidence="3" type="primary">polA_2</name>
    <name evidence="3" type="ORF">ElP_25420</name>
</gene>
<sequence>MSPCALPSGVARLGGDDFPWSVWDGVAPLPGRAVAIDTETELIVPGRVPRLALLTASDRDVTVVVRAEDVGHFVHAHADKDLVGHNLPYDLAVIEAHDPSAAPILAAALDEGRLWDTALLDGLDRLARRGEEPRPRDLGTVARELAGVNLRKDDPYRRRYAELIGRDLADPAIEPGFFSYAVADAIATIWAFESLIDRVLQLALDVHRVPEELVCRYGPLTHHIQLRGAIALEAIGRRGLAVDREQVRRLCAQLDAAFDGHYRELLPSGLFKTKKDGTQIRTAKGQPSQSGARLVEILAGVAREHAAATGEAVELPRAEKGGVSTRAEDWEHLAESSPFVRSWTGLKGTGKLISYARALDADRIYPRYNPIVVTGRTSCSGPNVQQVPKAAGFREAIVASPGHLLLQLDYAAIELRTLAHICEQRYGRSVLADVIRGGIDPHVFTAGRILGLDMEGMVAMKAADPAAFKRARQQAKVVNFGVPGGLGAKTLAAYARSQYGVAMTEDEARRFKEILITETYPELGQYLDSDDLGLLATNLGRGRDEVVARLAGRGKARWLPFRVREVLMGQAADDELVERVWDGLASLNRNPDFRAAIRRREPDEDLVRRLSLAPVATTSGRIRGGVIFCQGRNTPFQCLAADGAKLALCNLHRAGFRTVGFVHDEFLVELPDRGGYVPLAEVRAVESIAIDSMAEVCPGIPIAVESEVGRRWSKEAELVVEGDRVLPWGEAPPRRWPPERSPPNTCGPPTGDHTGECLEDVLPALRPSAVAESPPPAARDGPRAATGRGTGRGPRRVSQRPTGRGTGRPTAGGTRGPDRTGAGPTTGRVSVALGAASRPVAHGSGPFRNREVAAVRTSGRRFTGGRLRSFIAACWCGPRPGRPASDWHPVSTAEWPRTIALVGRGPR</sequence>
<dbReference type="GO" id="GO:0003677">
    <property type="term" value="F:DNA binding"/>
    <property type="evidence" value="ECO:0007669"/>
    <property type="project" value="InterPro"/>
</dbReference>
<evidence type="ECO:0000259" key="2">
    <source>
        <dbReference type="SMART" id="SM00482"/>
    </source>
</evidence>
<dbReference type="InterPro" id="IPR001098">
    <property type="entry name" value="DNA-dir_DNA_pol_A_palm_dom"/>
</dbReference>
<dbReference type="EC" id="2.7.7.7" evidence="3"/>
<dbReference type="PANTHER" id="PTHR10133:SF62">
    <property type="entry name" value="DNA POLYMERASE THETA"/>
    <property type="match status" value="1"/>
</dbReference>
<keyword evidence="4" id="KW-1185">Reference proteome</keyword>
<dbReference type="Proteomes" id="UP000317835">
    <property type="component" value="Chromosome"/>
</dbReference>
<dbReference type="OrthoDB" id="238874at2"/>
<feature type="compositionally biased region" description="Low complexity" evidence="1">
    <location>
        <begin position="800"/>
        <end position="812"/>
    </location>
</feature>
<feature type="region of interest" description="Disordered" evidence="1">
    <location>
        <begin position="769"/>
        <end position="827"/>
    </location>
</feature>
<dbReference type="SUPFAM" id="SSF56672">
    <property type="entry name" value="DNA/RNA polymerases"/>
    <property type="match status" value="1"/>
</dbReference>
<dbReference type="PANTHER" id="PTHR10133">
    <property type="entry name" value="DNA POLYMERASE I"/>
    <property type="match status" value="1"/>
</dbReference>
<dbReference type="SUPFAM" id="SSF53098">
    <property type="entry name" value="Ribonuclease H-like"/>
    <property type="match status" value="1"/>
</dbReference>
<feature type="region of interest" description="Disordered" evidence="1">
    <location>
        <begin position="727"/>
        <end position="757"/>
    </location>
</feature>
<keyword evidence="3" id="KW-0808">Transferase</keyword>
<organism evidence="3 4">
    <name type="scientific">Tautonia plasticadhaerens</name>
    <dbReference type="NCBI Taxonomy" id="2527974"/>
    <lineage>
        <taxon>Bacteria</taxon>
        <taxon>Pseudomonadati</taxon>
        <taxon>Planctomycetota</taxon>
        <taxon>Planctomycetia</taxon>
        <taxon>Isosphaerales</taxon>
        <taxon>Isosphaeraceae</taxon>
        <taxon>Tautonia</taxon>
    </lineage>
</organism>
<proteinExistence type="predicted"/>
<dbReference type="GO" id="GO:0006261">
    <property type="term" value="P:DNA-templated DNA replication"/>
    <property type="evidence" value="ECO:0007669"/>
    <property type="project" value="InterPro"/>
</dbReference>
<dbReference type="Gene3D" id="1.10.150.20">
    <property type="entry name" value="5' to 3' exonuclease, C-terminal subdomain"/>
    <property type="match status" value="2"/>
</dbReference>
<dbReference type="InterPro" id="IPR012337">
    <property type="entry name" value="RNaseH-like_sf"/>
</dbReference>
<dbReference type="InterPro" id="IPR043502">
    <property type="entry name" value="DNA/RNA_pol_sf"/>
</dbReference>
<dbReference type="EMBL" id="CP036426">
    <property type="protein sequence ID" value="QDV34650.1"/>
    <property type="molecule type" value="Genomic_DNA"/>
</dbReference>
<evidence type="ECO:0000313" key="3">
    <source>
        <dbReference type="EMBL" id="QDV34650.1"/>
    </source>
</evidence>
<evidence type="ECO:0000256" key="1">
    <source>
        <dbReference type="SAM" id="MobiDB-lite"/>
    </source>
</evidence>
<dbReference type="Pfam" id="PF00476">
    <property type="entry name" value="DNA_pol_A"/>
    <property type="match status" value="1"/>
</dbReference>
<dbReference type="Gene3D" id="3.30.70.370">
    <property type="match status" value="2"/>
</dbReference>
<dbReference type="InterPro" id="IPR002298">
    <property type="entry name" value="DNA_polymerase_A"/>
</dbReference>
<reference evidence="3 4" key="1">
    <citation type="submission" date="2019-02" db="EMBL/GenBank/DDBJ databases">
        <title>Deep-cultivation of Planctomycetes and their phenomic and genomic characterization uncovers novel biology.</title>
        <authorList>
            <person name="Wiegand S."/>
            <person name="Jogler M."/>
            <person name="Boedeker C."/>
            <person name="Pinto D."/>
            <person name="Vollmers J."/>
            <person name="Rivas-Marin E."/>
            <person name="Kohn T."/>
            <person name="Peeters S.H."/>
            <person name="Heuer A."/>
            <person name="Rast P."/>
            <person name="Oberbeckmann S."/>
            <person name="Bunk B."/>
            <person name="Jeske O."/>
            <person name="Meyerdierks A."/>
            <person name="Storesund J.E."/>
            <person name="Kallscheuer N."/>
            <person name="Luecker S."/>
            <person name="Lage O.M."/>
            <person name="Pohl T."/>
            <person name="Merkel B.J."/>
            <person name="Hornburger P."/>
            <person name="Mueller R.-W."/>
            <person name="Bruemmer F."/>
            <person name="Labrenz M."/>
            <person name="Spormann A.M."/>
            <person name="Op den Camp H."/>
            <person name="Overmann J."/>
            <person name="Amann R."/>
            <person name="Jetten M.S.M."/>
            <person name="Mascher T."/>
            <person name="Medema M.H."/>
            <person name="Devos D.P."/>
            <person name="Kaster A.-K."/>
            <person name="Ovreas L."/>
            <person name="Rohde M."/>
            <person name="Galperin M.Y."/>
            <person name="Jogler C."/>
        </authorList>
    </citation>
    <scope>NUCLEOTIDE SEQUENCE [LARGE SCALE GENOMIC DNA]</scope>
    <source>
        <strain evidence="3 4">ElP</strain>
    </source>
</reference>
<keyword evidence="3" id="KW-0548">Nucleotidyltransferase</keyword>
<evidence type="ECO:0000313" key="4">
    <source>
        <dbReference type="Proteomes" id="UP000317835"/>
    </source>
</evidence>
<dbReference type="AlphaFoldDB" id="A0A518H1D1"/>
<dbReference type="RefSeq" id="WP_145269688.1">
    <property type="nucleotide sequence ID" value="NZ_CP036426.1"/>
</dbReference>
<dbReference type="KEGG" id="tpla:ElP_25420"/>
<dbReference type="GO" id="GO:0003887">
    <property type="term" value="F:DNA-directed DNA polymerase activity"/>
    <property type="evidence" value="ECO:0007669"/>
    <property type="project" value="UniProtKB-EC"/>
</dbReference>
<dbReference type="SMART" id="SM00482">
    <property type="entry name" value="POLAc"/>
    <property type="match status" value="1"/>
</dbReference>
<dbReference type="GO" id="GO:0006302">
    <property type="term" value="P:double-strand break repair"/>
    <property type="evidence" value="ECO:0007669"/>
    <property type="project" value="TreeGrafter"/>
</dbReference>
<protein>
    <submittedName>
        <fullName evidence="3">DNA polymerase I</fullName>
        <ecNumber evidence="3">2.7.7.7</ecNumber>
    </submittedName>
</protein>
<feature type="domain" description="DNA-directed DNA polymerase family A palm" evidence="2">
    <location>
        <begin position="394"/>
        <end position="674"/>
    </location>
</feature>